<dbReference type="Gene3D" id="3.30.200.20">
    <property type="entry name" value="Phosphorylase Kinase, domain 1"/>
    <property type="match status" value="1"/>
</dbReference>
<dbReference type="GO" id="GO:0005737">
    <property type="term" value="C:cytoplasm"/>
    <property type="evidence" value="ECO:0007669"/>
    <property type="project" value="TreeGrafter"/>
</dbReference>
<dbReference type="Proteomes" id="UP000246991">
    <property type="component" value="Unassembled WGS sequence"/>
</dbReference>
<evidence type="ECO:0000313" key="4">
    <source>
        <dbReference type="Proteomes" id="UP000246991"/>
    </source>
</evidence>
<dbReference type="PANTHER" id="PTHR22603">
    <property type="entry name" value="CHOLINE/ETHANOALAMINE KINASE"/>
    <property type="match status" value="1"/>
</dbReference>
<dbReference type="GO" id="GO:0004305">
    <property type="term" value="F:ethanolamine kinase activity"/>
    <property type="evidence" value="ECO:0007669"/>
    <property type="project" value="TreeGrafter"/>
</dbReference>
<name>A0A317SZD4_9PEZI</name>
<gene>
    <name evidence="3" type="ORF">C7212DRAFT_273444</name>
</gene>
<feature type="region of interest" description="Disordered" evidence="2">
    <location>
        <begin position="530"/>
        <end position="578"/>
    </location>
</feature>
<feature type="compositionally biased region" description="Basic residues" evidence="2">
    <location>
        <begin position="81"/>
        <end position="98"/>
    </location>
</feature>
<feature type="compositionally biased region" description="Polar residues" evidence="2">
    <location>
        <begin position="530"/>
        <end position="547"/>
    </location>
</feature>
<dbReference type="GO" id="GO:0004103">
    <property type="term" value="F:choline kinase activity"/>
    <property type="evidence" value="ECO:0007669"/>
    <property type="project" value="TreeGrafter"/>
</dbReference>
<dbReference type="PANTHER" id="PTHR22603:SF93">
    <property type="entry name" value="RE24176P"/>
    <property type="match status" value="1"/>
</dbReference>
<feature type="region of interest" description="Disordered" evidence="2">
    <location>
        <begin position="135"/>
        <end position="177"/>
    </location>
</feature>
<evidence type="ECO:0000256" key="1">
    <source>
        <dbReference type="ARBA" id="ARBA00038211"/>
    </source>
</evidence>
<dbReference type="SUPFAM" id="SSF56112">
    <property type="entry name" value="Protein kinase-like (PK-like)"/>
    <property type="match status" value="1"/>
</dbReference>
<protein>
    <submittedName>
        <fullName evidence="3">Kinase-like protein</fullName>
    </submittedName>
</protein>
<dbReference type="Pfam" id="PF01633">
    <property type="entry name" value="Choline_kinase"/>
    <property type="match status" value="1"/>
</dbReference>
<dbReference type="InterPro" id="IPR011009">
    <property type="entry name" value="Kinase-like_dom_sf"/>
</dbReference>
<dbReference type="CDD" id="cd05157">
    <property type="entry name" value="ETNK_euk"/>
    <property type="match status" value="1"/>
</dbReference>
<comment type="similarity">
    <text evidence="1">Belongs to the choline/ethanolamine kinase family.</text>
</comment>
<organism evidence="3 4">
    <name type="scientific">Tuber magnatum</name>
    <name type="common">white Piedmont truffle</name>
    <dbReference type="NCBI Taxonomy" id="42249"/>
    <lineage>
        <taxon>Eukaryota</taxon>
        <taxon>Fungi</taxon>
        <taxon>Dikarya</taxon>
        <taxon>Ascomycota</taxon>
        <taxon>Pezizomycotina</taxon>
        <taxon>Pezizomycetes</taxon>
        <taxon>Pezizales</taxon>
        <taxon>Tuberaceae</taxon>
        <taxon>Tuber</taxon>
    </lineage>
</organism>
<keyword evidence="3" id="KW-0418">Kinase</keyword>
<dbReference type="STRING" id="42249.A0A317SZD4"/>
<comment type="caution">
    <text evidence="3">The sequence shown here is derived from an EMBL/GenBank/DDBJ whole genome shotgun (WGS) entry which is preliminary data.</text>
</comment>
<accession>A0A317SZD4</accession>
<evidence type="ECO:0000256" key="2">
    <source>
        <dbReference type="SAM" id="MobiDB-lite"/>
    </source>
</evidence>
<proteinExistence type="inferred from homology"/>
<keyword evidence="4" id="KW-1185">Reference proteome</keyword>
<dbReference type="EMBL" id="PYWC01000006">
    <property type="protein sequence ID" value="PWW79803.1"/>
    <property type="molecule type" value="Genomic_DNA"/>
</dbReference>
<keyword evidence="3" id="KW-0808">Transferase</keyword>
<feature type="compositionally biased region" description="Polar residues" evidence="2">
    <location>
        <begin position="46"/>
        <end position="56"/>
    </location>
</feature>
<dbReference type="OrthoDB" id="10267235at2759"/>
<sequence>MPRSNSSHSTDPRDALLQKPYLSEKYTGSQESPGGWHYVPSREQHVPSTGSLSNREQSAKLAERVKAWLHNEKQRQEDRRERKRSAKRAIHQALHMHRSPGESMGGGDIPAPSDSSGDEETQNSLNQLEAILAAAQAPSSAAPSRRPSTSSRRGSSGRRSRTRSLMGNASDTDYASDGEPVVPACEVYLRTVEEVGIDEFKRQVLTLAHTLKCKGWRRVQLDRFKDVTIERISGALTNAVYMVSPPQDISASSNLTTALANDSQVSVTSTRSAKPLAKLLLRIYGPQVSHLIDRGTELSILRRLARKSIGPRLLGTFENGRFEEFFNATTLTKDDIRVPETSRHIAKRLKELHEGMELEDREREMGPVSWCNWYKWAPRTKRIMACLDATENLSQKGYVCGCPWEKFEVAVERYKAWLYDRYGGEENMKKQMVFAHNDTQYGNIMRLQASGKSPLLIPSNEHRQLVVIDFEYASANTPGFEFANHFCEWMSNYHDPVSPYFMHHTKFPTPQEQRNFLRAYVEHSLTSSFTSKSAPATGTSSEPSASPTLRLPARSSSSMPSFMLDARTPGASYKEEEASRQRGIIEEVDRLEGEAKAWRAASHAMWCVWGIVQAKIPGSEIEAVINKQQCGIDGPVSEEARAAASDSGDVRFEDGKGVGGEDEDEFDYLGYAQQRALLFWGDMLTLGIMTPEELGEEIVEKAKVVAW</sequence>
<dbReference type="GO" id="GO:0006646">
    <property type="term" value="P:phosphatidylethanolamine biosynthetic process"/>
    <property type="evidence" value="ECO:0007669"/>
    <property type="project" value="TreeGrafter"/>
</dbReference>
<dbReference type="Gene3D" id="3.90.1200.10">
    <property type="match status" value="1"/>
</dbReference>
<feature type="region of interest" description="Disordered" evidence="2">
    <location>
        <begin position="25"/>
        <end position="122"/>
    </location>
</feature>
<evidence type="ECO:0000313" key="3">
    <source>
        <dbReference type="EMBL" id="PWW79803.1"/>
    </source>
</evidence>
<feature type="compositionally biased region" description="Basic and acidic residues" evidence="2">
    <location>
        <begin position="57"/>
        <end position="80"/>
    </location>
</feature>
<reference evidence="3 4" key="1">
    <citation type="submission" date="2018-03" db="EMBL/GenBank/DDBJ databases">
        <title>Genomes of Pezizomycetes fungi and the evolution of truffles.</title>
        <authorList>
            <person name="Murat C."/>
            <person name="Payen T."/>
            <person name="Noel B."/>
            <person name="Kuo A."/>
            <person name="Martin F.M."/>
        </authorList>
    </citation>
    <scope>NUCLEOTIDE SEQUENCE [LARGE SCALE GENOMIC DNA]</scope>
    <source>
        <strain evidence="3">091103-1</strain>
    </source>
</reference>
<dbReference type="AlphaFoldDB" id="A0A317SZD4"/>
<feature type="compositionally biased region" description="Low complexity" evidence="2">
    <location>
        <begin position="139"/>
        <end position="154"/>
    </location>
</feature>